<dbReference type="Proteomes" id="UP001187531">
    <property type="component" value="Unassembled WGS sequence"/>
</dbReference>
<keyword evidence="2" id="KW-1185">Reference proteome</keyword>
<gene>
    <name evidence="1" type="ORF">QYM36_002571</name>
</gene>
<sequence length="134" mass="14770">AKWYFNGKLIEAGERFETAEDENCFALEINPALKEDQVPKSFKEPVFLEELRAVLTEAGTVSLEVKVVGIPTPVLKWFKGDLNAKIGADRKYCPAVLGPHGLGQIYENGELLVDFALSNALVVGGTLFEHKNVH</sequence>
<dbReference type="EMBL" id="JAVRJZ010000005">
    <property type="protein sequence ID" value="KAK2722067.1"/>
    <property type="molecule type" value="Genomic_DNA"/>
</dbReference>
<dbReference type="Gene3D" id="2.60.40.10">
    <property type="entry name" value="Immunoglobulins"/>
    <property type="match status" value="1"/>
</dbReference>
<reference evidence="1" key="1">
    <citation type="submission" date="2023-07" db="EMBL/GenBank/DDBJ databases">
        <title>Chromosome-level genome assembly of Artemia franciscana.</title>
        <authorList>
            <person name="Jo E."/>
        </authorList>
    </citation>
    <scope>NUCLEOTIDE SEQUENCE</scope>
    <source>
        <tissue evidence="1">Whole body</tissue>
    </source>
</reference>
<dbReference type="AlphaFoldDB" id="A0AA88L9H0"/>
<proteinExistence type="predicted"/>
<organism evidence="1 2">
    <name type="scientific">Artemia franciscana</name>
    <name type="common">Brine shrimp</name>
    <name type="synonym">Artemia sanfranciscana</name>
    <dbReference type="NCBI Taxonomy" id="6661"/>
    <lineage>
        <taxon>Eukaryota</taxon>
        <taxon>Metazoa</taxon>
        <taxon>Ecdysozoa</taxon>
        <taxon>Arthropoda</taxon>
        <taxon>Crustacea</taxon>
        <taxon>Branchiopoda</taxon>
        <taxon>Anostraca</taxon>
        <taxon>Artemiidae</taxon>
        <taxon>Artemia</taxon>
    </lineage>
</organism>
<protein>
    <submittedName>
        <fullName evidence="1">Uncharacterized protein</fullName>
    </submittedName>
</protein>
<comment type="caution">
    <text evidence="1">The sequence shown here is derived from an EMBL/GenBank/DDBJ whole genome shotgun (WGS) entry which is preliminary data.</text>
</comment>
<accession>A0AA88L9H0</accession>
<name>A0AA88L9H0_ARTSF</name>
<feature type="non-terminal residue" evidence="1">
    <location>
        <position position="1"/>
    </location>
</feature>
<evidence type="ECO:0000313" key="2">
    <source>
        <dbReference type="Proteomes" id="UP001187531"/>
    </source>
</evidence>
<dbReference type="InterPro" id="IPR013783">
    <property type="entry name" value="Ig-like_fold"/>
</dbReference>
<evidence type="ECO:0000313" key="1">
    <source>
        <dbReference type="EMBL" id="KAK2722067.1"/>
    </source>
</evidence>
<feature type="non-terminal residue" evidence="1">
    <location>
        <position position="134"/>
    </location>
</feature>